<gene>
    <name evidence="1" type="ORF">HYG86_12590</name>
</gene>
<sequence>MYDKTLEMLGGSEIAKLLLETIKKEKGRYIREQFGLIKSVERKYSSEVLDKALEFCYENNLNSAVDIRDAAEHFARQGITIVDTSLRKSLPPHLAVKTEVRKIDTYTSLYGGEIK</sequence>
<dbReference type="EMBL" id="CP058559">
    <property type="protein sequence ID" value="QNO15547.1"/>
    <property type="molecule type" value="Genomic_DNA"/>
</dbReference>
<keyword evidence="2" id="KW-1185">Reference proteome</keyword>
<evidence type="ECO:0000313" key="1">
    <source>
        <dbReference type="EMBL" id="QNO15547.1"/>
    </source>
</evidence>
<dbReference type="Proteomes" id="UP000516160">
    <property type="component" value="Chromosome"/>
</dbReference>
<dbReference type="RefSeq" id="WP_213165924.1">
    <property type="nucleotide sequence ID" value="NZ_CP058559.1"/>
</dbReference>
<dbReference type="AlphaFoldDB" id="A0A7G9WA35"/>
<reference evidence="1 2" key="1">
    <citation type="submission" date="2020-07" db="EMBL/GenBank/DDBJ databases">
        <title>Alkalicella. sp. LB2 genome.</title>
        <authorList>
            <person name="Postec A."/>
            <person name="Quemeneur M."/>
        </authorList>
    </citation>
    <scope>NUCLEOTIDE SEQUENCE [LARGE SCALE GENOMIC DNA]</scope>
    <source>
        <strain evidence="1 2">LB2</strain>
    </source>
</reference>
<accession>A0A7G9WA35</accession>
<name>A0A7G9WA35_ALKCA</name>
<evidence type="ECO:0000313" key="2">
    <source>
        <dbReference type="Proteomes" id="UP000516160"/>
    </source>
</evidence>
<protein>
    <submittedName>
        <fullName evidence="1">Uncharacterized protein</fullName>
    </submittedName>
</protein>
<proteinExistence type="predicted"/>
<organism evidence="1 2">
    <name type="scientific">Alkalicella caledoniensis</name>
    <dbReference type="NCBI Taxonomy" id="2731377"/>
    <lineage>
        <taxon>Bacteria</taxon>
        <taxon>Bacillati</taxon>
        <taxon>Bacillota</taxon>
        <taxon>Clostridia</taxon>
        <taxon>Eubacteriales</taxon>
        <taxon>Proteinivoracaceae</taxon>
        <taxon>Alkalicella</taxon>
    </lineage>
</organism>
<dbReference type="KEGG" id="acae:HYG86_12590"/>